<dbReference type="EMBL" id="DYZF01000274">
    <property type="protein sequence ID" value="HJE52432.1"/>
    <property type="molecule type" value="Genomic_DNA"/>
</dbReference>
<dbReference type="AlphaFoldDB" id="A0A921JRT1"/>
<evidence type="ECO:0000313" key="2">
    <source>
        <dbReference type="Proteomes" id="UP000712713"/>
    </source>
</evidence>
<name>A0A921JRT1_9ACTN</name>
<comment type="caution">
    <text evidence="1">The sequence shown here is derived from an EMBL/GenBank/DDBJ whole genome shotgun (WGS) entry which is preliminary data.</text>
</comment>
<proteinExistence type="predicted"/>
<organism evidence="1 2">
    <name type="scientific">Tessaracoccus flavescens</name>
    <dbReference type="NCBI Taxonomy" id="399497"/>
    <lineage>
        <taxon>Bacteria</taxon>
        <taxon>Bacillati</taxon>
        <taxon>Actinomycetota</taxon>
        <taxon>Actinomycetes</taxon>
        <taxon>Propionibacteriales</taxon>
        <taxon>Propionibacteriaceae</taxon>
        <taxon>Tessaracoccus</taxon>
    </lineage>
</organism>
<dbReference type="GO" id="GO:0016874">
    <property type="term" value="F:ligase activity"/>
    <property type="evidence" value="ECO:0007669"/>
    <property type="project" value="UniProtKB-KW"/>
</dbReference>
<dbReference type="Pfam" id="PF13563">
    <property type="entry name" value="2_5_RNA_ligase2"/>
    <property type="match status" value="1"/>
</dbReference>
<keyword evidence="1" id="KW-0436">Ligase</keyword>
<protein>
    <submittedName>
        <fullName evidence="1">2'-5' RNA ligase family protein</fullName>
    </submittedName>
</protein>
<accession>A0A921JRT1</accession>
<dbReference type="Gene3D" id="3.90.1140.10">
    <property type="entry name" value="Cyclic phosphodiesterase"/>
    <property type="match status" value="1"/>
</dbReference>
<dbReference type="InterPro" id="IPR009097">
    <property type="entry name" value="Cyclic_Pdiesterase"/>
</dbReference>
<reference evidence="1" key="1">
    <citation type="journal article" date="2021" name="PeerJ">
        <title>Extensive microbial diversity within the chicken gut microbiome revealed by metagenomics and culture.</title>
        <authorList>
            <person name="Gilroy R."/>
            <person name="Ravi A."/>
            <person name="Getino M."/>
            <person name="Pursley I."/>
            <person name="Horton D.L."/>
            <person name="Alikhan N.F."/>
            <person name="Baker D."/>
            <person name="Gharbi K."/>
            <person name="Hall N."/>
            <person name="Watson M."/>
            <person name="Adriaenssens E.M."/>
            <person name="Foster-Nyarko E."/>
            <person name="Jarju S."/>
            <person name="Secka A."/>
            <person name="Antonio M."/>
            <person name="Oren A."/>
            <person name="Chaudhuri R.R."/>
            <person name="La Ragione R."/>
            <person name="Hildebrand F."/>
            <person name="Pallen M.J."/>
        </authorList>
    </citation>
    <scope>NUCLEOTIDE SEQUENCE</scope>
    <source>
        <strain evidence="1">ChiGjej3B3-7470</strain>
    </source>
</reference>
<reference evidence="1" key="2">
    <citation type="submission" date="2021-09" db="EMBL/GenBank/DDBJ databases">
        <authorList>
            <person name="Gilroy R."/>
        </authorList>
    </citation>
    <scope>NUCLEOTIDE SEQUENCE</scope>
    <source>
        <strain evidence="1">ChiGjej3B3-7470</strain>
    </source>
</reference>
<sequence length="210" mass="23258">MTVACRDDDFVEWHRGCRRAALWAVDADRDDVRAAVASVRNLYRDLLLPRYERQPHITVAFRGLIPEPHCHPADAFTPVRLDGDLEALRSVRLAPFEVVVGGWGTFPMVPYLSVSGPELLRLQQALVTDPRYTPHVTAGHYRIATSIAGLYAIARDLKLPPPVSFAVERLALMTYDTADIAGPLRVEGTLDLATGEWVRSAPPRPETPVG</sequence>
<gene>
    <name evidence="1" type="ORF">K8V15_10755</name>
</gene>
<evidence type="ECO:0000313" key="1">
    <source>
        <dbReference type="EMBL" id="HJE52432.1"/>
    </source>
</evidence>
<dbReference type="SUPFAM" id="SSF55144">
    <property type="entry name" value="LigT-like"/>
    <property type="match status" value="1"/>
</dbReference>
<dbReference type="Proteomes" id="UP000712713">
    <property type="component" value="Unassembled WGS sequence"/>
</dbReference>